<organism evidence="2 3">
    <name type="scientific">Planctobacterium marinum</name>
    <dbReference type="NCBI Taxonomy" id="1631968"/>
    <lineage>
        <taxon>Bacteria</taxon>
        <taxon>Pseudomonadati</taxon>
        <taxon>Pseudomonadota</taxon>
        <taxon>Gammaproteobacteria</taxon>
        <taxon>Alteromonadales</taxon>
        <taxon>Alteromonadaceae</taxon>
        <taxon>Planctobacterium</taxon>
    </lineage>
</organism>
<feature type="signal peptide" evidence="1">
    <location>
        <begin position="1"/>
        <end position="25"/>
    </location>
</feature>
<reference evidence="2" key="1">
    <citation type="submission" date="2023-01" db="EMBL/GenBank/DDBJ databases">
        <title>Complete genome sequence of Planctobacterium marinum strain Dej080120_11.</title>
        <authorList>
            <person name="Ueki S."/>
            <person name="Maruyama F."/>
        </authorList>
    </citation>
    <scope>NUCLEOTIDE SEQUENCE</scope>
    <source>
        <strain evidence="2">Dej080120_11</strain>
    </source>
</reference>
<sequence length="556" mass="60605">MKQTAIKTVSASLLSALLAVGTAHAGYNGKGGVDDGSAISASELTLNGYQFPNELVPNASQTQLANHAWRLFIAANQPTTATLQSGAGRAQPDAKRNFNSTDGYQPQANPTVWQSFYHRAEAFPYFKADGTKPASPANQVPTYYYYLGENNDSRKAEQKVIKGANYVNLDENNQVGQNMLYYSHGNDPDFPVLYMAKVNDVELDYVWDIGSVKSPPNSLEFPHPIVNGDQAKTVSTIEVKSAWRRVSDMKNVDPTKFHQVEATYYVGDDENYQPVSDKFALIGLHIIQKTNNYQTFIFTTFEHVDAVVTSEGKIIDPEIDLSYTTLKYGKDSPTQTNAYGAYSVNAPGQSGATNTRTDYTLPAAGAADDSRFPVKRLKTISAEVNDVNNQVAALMPADSVWRNYRLKGVQAIPTSYPDNNGTVPLDYYLANIAVESSQPGLQLFSGAVDNPNSGNQYTFTNYRALPNTKGIKGPNVSPAPQKSMIGAAKWTMGGCMGCHGNAQVAGQDMSFLGFGIGGNGFFVDPVAASDMSAKERKDYYDKLMNRRSSSLQQSLK</sequence>
<dbReference type="Proteomes" id="UP001333710">
    <property type="component" value="Chromosome"/>
</dbReference>
<accession>A0AA48HT76</accession>
<evidence type="ECO:0000256" key="1">
    <source>
        <dbReference type="SAM" id="SignalP"/>
    </source>
</evidence>
<keyword evidence="1" id="KW-0732">Signal</keyword>
<evidence type="ECO:0000313" key="2">
    <source>
        <dbReference type="EMBL" id="BDX05398.1"/>
    </source>
</evidence>
<dbReference type="KEGG" id="pmaw:MACH26_09190"/>
<evidence type="ECO:0008006" key="4">
    <source>
        <dbReference type="Google" id="ProtNLM"/>
    </source>
</evidence>
<keyword evidence="3" id="KW-1185">Reference proteome</keyword>
<feature type="chain" id="PRO_5041391750" description="Cytochrome c family protein" evidence="1">
    <location>
        <begin position="26"/>
        <end position="556"/>
    </location>
</feature>
<dbReference type="RefSeq" id="WP_338291368.1">
    <property type="nucleotide sequence ID" value="NZ_AP027272.1"/>
</dbReference>
<proteinExistence type="predicted"/>
<dbReference type="AlphaFoldDB" id="A0AA48HT76"/>
<name>A0AA48HT76_9ALTE</name>
<evidence type="ECO:0000313" key="3">
    <source>
        <dbReference type="Proteomes" id="UP001333710"/>
    </source>
</evidence>
<protein>
    <recommendedName>
        <fullName evidence="4">Cytochrome c family protein</fullName>
    </recommendedName>
</protein>
<dbReference type="EMBL" id="AP027272">
    <property type="protein sequence ID" value="BDX05398.1"/>
    <property type="molecule type" value="Genomic_DNA"/>
</dbReference>
<gene>
    <name evidence="2" type="ORF">MACH26_09190</name>
</gene>